<evidence type="ECO:0000256" key="6">
    <source>
        <dbReference type="SAM" id="MobiDB-lite"/>
    </source>
</evidence>
<evidence type="ECO:0000313" key="9">
    <source>
        <dbReference type="RefSeq" id="XP_034104636.1"/>
    </source>
</evidence>
<keyword evidence="3" id="KW-0508">mRNA splicing</keyword>
<evidence type="ECO:0000313" key="8">
    <source>
        <dbReference type="Proteomes" id="UP000515160"/>
    </source>
</evidence>
<reference evidence="9" key="1">
    <citation type="submission" date="2025-08" db="UniProtKB">
        <authorList>
            <consortium name="RefSeq"/>
        </authorList>
    </citation>
    <scope>IDENTIFICATION</scope>
    <source>
        <strain evidence="9">15112-1751.03</strain>
        <tissue evidence="9">Whole Adult</tissue>
    </source>
</reference>
<proteinExistence type="predicted"/>
<dbReference type="AlphaFoldDB" id="A0A6P8WLT9"/>
<feature type="compositionally biased region" description="Basic and acidic residues" evidence="6">
    <location>
        <begin position="140"/>
        <end position="167"/>
    </location>
</feature>
<dbReference type="OrthoDB" id="5842105at2759"/>
<feature type="compositionally biased region" description="Low complexity" evidence="6">
    <location>
        <begin position="172"/>
        <end position="197"/>
    </location>
</feature>
<dbReference type="PANTHER" id="PTHR12357:SF3">
    <property type="entry name" value="YTH DOMAIN-CONTAINING PROTEIN 1"/>
    <property type="match status" value="1"/>
</dbReference>
<evidence type="ECO:0000256" key="4">
    <source>
        <dbReference type="ARBA" id="ARBA00023242"/>
    </source>
</evidence>
<dbReference type="PANTHER" id="PTHR12357">
    <property type="entry name" value="YTH YT521-B HOMOLOGY DOMAIN-CONTAINING"/>
    <property type="match status" value="1"/>
</dbReference>
<evidence type="ECO:0000256" key="3">
    <source>
        <dbReference type="ARBA" id="ARBA00023187"/>
    </source>
</evidence>
<organism evidence="8 9">
    <name type="scientific">Drosophila albomicans</name>
    <name type="common">Fruit fly</name>
    <dbReference type="NCBI Taxonomy" id="7291"/>
    <lineage>
        <taxon>Eukaryota</taxon>
        <taxon>Metazoa</taxon>
        <taxon>Ecdysozoa</taxon>
        <taxon>Arthropoda</taxon>
        <taxon>Hexapoda</taxon>
        <taxon>Insecta</taxon>
        <taxon>Pterygota</taxon>
        <taxon>Neoptera</taxon>
        <taxon>Endopterygota</taxon>
        <taxon>Diptera</taxon>
        <taxon>Brachycera</taxon>
        <taxon>Muscomorpha</taxon>
        <taxon>Ephydroidea</taxon>
        <taxon>Drosophilidae</taxon>
        <taxon>Drosophila</taxon>
    </lineage>
</organism>
<keyword evidence="8" id="KW-1185">Reference proteome</keyword>
<feature type="compositionally biased region" description="Gly residues" evidence="6">
    <location>
        <begin position="675"/>
        <end position="691"/>
    </location>
</feature>
<dbReference type="GO" id="GO:0005654">
    <property type="term" value="C:nucleoplasm"/>
    <property type="evidence" value="ECO:0007669"/>
    <property type="project" value="TreeGrafter"/>
</dbReference>
<feature type="compositionally biased region" description="Gly residues" evidence="6">
    <location>
        <begin position="456"/>
        <end position="466"/>
    </location>
</feature>
<feature type="region of interest" description="Disordered" evidence="6">
    <location>
        <begin position="448"/>
        <end position="520"/>
    </location>
</feature>
<feature type="compositionally biased region" description="Low complexity" evidence="6">
    <location>
        <begin position="49"/>
        <end position="68"/>
    </location>
</feature>
<feature type="region of interest" description="Disordered" evidence="6">
    <location>
        <begin position="21"/>
        <end position="262"/>
    </location>
</feature>
<dbReference type="GO" id="GO:0000398">
    <property type="term" value="P:mRNA splicing, via spliceosome"/>
    <property type="evidence" value="ECO:0007669"/>
    <property type="project" value="TreeGrafter"/>
</dbReference>
<feature type="region of interest" description="Disordered" evidence="6">
    <location>
        <begin position="602"/>
        <end position="636"/>
    </location>
</feature>
<dbReference type="Gene3D" id="3.10.590.10">
    <property type="entry name" value="ph1033 like domains"/>
    <property type="match status" value="1"/>
</dbReference>
<dbReference type="RefSeq" id="XP_034104636.1">
    <property type="nucleotide sequence ID" value="XM_034248745.2"/>
</dbReference>
<accession>A0A6P8WLT9</accession>
<feature type="compositionally biased region" description="Pro residues" evidence="6">
    <location>
        <begin position="614"/>
        <end position="633"/>
    </location>
</feature>
<dbReference type="CTD" id="91746"/>
<feature type="region of interest" description="Disordered" evidence="6">
    <location>
        <begin position="668"/>
        <end position="745"/>
    </location>
</feature>
<feature type="compositionally biased region" description="Basic residues" evidence="6">
    <location>
        <begin position="473"/>
        <end position="501"/>
    </location>
</feature>
<dbReference type="GO" id="GO:0003729">
    <property type="term" value="F:mRNA binding"/>
    <property type="evidence" value="ECO:0007669"/>
    <property type="project" value="TreeGrafter"/>
</dbReference>
<feature type="compositionally biased region" description="Low complexity" evidence="6">
    <location>
        <begin position="89"/>
        <end position="105"/>
    </location>
</feature>
<dbReference type="GeneID" id="117568259"/>
<evidence type="ECO:0000259" key="7">
    <source>
        <dbReference type="PROSITE" id="PS50882"/>
    </source>
</evidence>
<dbReference type="CDD" id="cd21134">
    <property type="entry name" value="YTH"/>
    <property type="match status" value="1"/>
</dbReference>
<sequence>MRDMADLDAVHLGLDENEADIAEELQDFDSFDTRSEASKSRGGSMASDSEPSISSVSTAPSSIDGSRSSSKRLTKTKSSSSKAAKDVTAKSTTAATTTSTTSAAAAGGGKSKSKKSSKRSASPSEVNGKKKKSSSSGSESKSKKQLEPDEKSSNSKSQDGEERDSSAKKSRSSSSSKKNTPTAAATAAGATGAGAKSDASDAEDEKPTHLPALESDSESSDSDSGTQHKRNGSARGKTTKATSSSKGSTPEKDGGASGNNTQKSYDYMTKLNYLFRDTRFFLIKSNNSDNVQLSKNKSVWATLPQNDANLNQAFKEARNVLLIFSVNESGKFAGFARMAAPSRRDIPQVAWVLPPSISPKALGGVIELDWICRKELSFNATLHLHNSWNEGKPVKIGRDGQEIEPKIGGELCRLFPEDENIELTPILRKSKETARVMREKGIHVIYKPPRSLSSRGHGGGGGGGRGNSQLGPMRHKRSYGHGAPHHHQRPYRHHHHHHHHGMGMGGMQGGGGGGGFKRSGSPYRQMAAGAAGGSAEMGMPSWERYMSTAAAAEAYVADYIRNMHGQLPPLPFVPPFGQLPMPTAAGAANALPPGAPASMYEQLPPPVRYYDGPGAPPLPDYPPPQPMRPPPPGFDKAPSYEDFAAWKNAGLPTVAAPPGFPGVYAANGGSSNATGNGGGGGGGGNGGGGGAVASISAGNRDNNNSSVGGRRRDYGGGGNRSGSSRQFRGDRGGGGGQRSYRDTRR</sequence>
<dbReference type="InterPro" id="IPR007275">
    <property type="entry name" value="YTH_domain"/>
</dbReference>
<dbReference type="Pfam" id="PF04146">
    <property type="entry name" value="YTH"/>
    <property type="match status" value="1"/>
</dbReference>
<comment type="subcellular location">
    <subcellularLocation>
        <location evidence="1">Nucleus</location>
    </subcellularLocation>
</comment>
<evidence type="ECO:0000256" key="2">
    <source>
        <dbReference type="ARBA" id="ARBA00022664"/>
    </source>
</evidence>
<keyword evidence="4" id="KW-0539">Nucleus</keyword>
<feature type="domain" description="YTH" evidence="7">
    <location>
        <begin position="278"/>
        <end position="415"/>
    </location>
</feature>
<feature type="compositionally biased region" description="Gly residues" evidence="6">
    <location>
        <begin position="502"/>
        <end position="517"/>
    </location>
</feature>
<name>A0A6P8WLT9_DROAB</name>
<dbReference type="InterPro" id="IPR045168">
    <property type="entry name" value="YTH_prot"/>
</dbReference>
<evidence type="ECO:0000256" key="5">
    <source>
        <dbReference type="ARBA" id="ARBA00068011"/>
    </source>
</evidence>
<dbReference type="GO" id="GO:0000381">
    <property type="term" value="P:regulation of alternative mRNA splicing, via spliceosome"/>
    <property type="evidence" value="ECO:0007669"/>
    <property type="project" value="TreeGrafter"/>
</dbReference>
<dbReference type="GO" id="GO:1990247">
    <property type="term" value="F:N6-methyladenosine-containing RNA reader activity"/>
    <property type="evidence" value="ECO:0007669"/>
    <property type="project" value="TreeGrafter"/>
</dbReference>
<dbReference type="Proteomes" id="UP000515160">
    <property type="component" value="Chromosome 3"/>
</dbReference>
<feature type="compositionally biased region" description="Low complexity" evidence="6">
    <location>
        <begin position="233"/>
        <end position="248"/>
    </location>
</feature>
<evidence type="ECO:0000256" key="1">
    <source>
        <dbReference type="ARBA" id="ARBA00004123"/>
    </source>
</evidence>
<protein>
    <recommendedName>
        <fullName evidence="5">YTH domain-containing protein 1</fullName>
    </recommendedName>
</protein>
<keyword evidence="2" id="KW-0507">mRNA processing</keyword>
<gene>
    <name evidence="9" type="primary">LOC117568259</name>
</gene>
<dbReference type="PROSITE" id="PS50882">
    <property type="entry name" value="YTH"/>
    <property type="match status" value="1"/>
</dbReference>
<dbReference type="FunFam" id="3.10.590.10:FF:000002">
    <property type="entry name" value="YTH domain-containing protein 1 isoform X1"/>
    <property type="match status" value="1"/>
</dbReference>
<feature type="compositionally biased region" description="Acidic residues" evidence="6">
    <location>
        <begin position="21"/>
        <end position="30"/>
    </location>
</feature>